<dbReference type="InParanoid" id="A0A2K1L224"/>
<dbReference type="PANTHER" id="PTHR12815:SF32">
    <property type="entry name" value="OUTER ENVELOPE PROTEIN 80, CHLOROPLASTIC"/>
    <property type="match status" value="1"/>
</dbReference>
<dbReference type="Gramene" id="Pp3c2_17870V3.1">
    <property type="protein sequence ID" value="PAC:32937146.CDS.1"/>
    <property type="gene ID" value="Pp3c2_17870"/>
</dbReference>
<protein>
    <submittedName>
        <fullName evidence="1 2">Uncharacterized protein</fullName>
    </submittedName>
</protein>
<dbReference type="Gramene" id="Pp3c2_17870V3.2">
    <property type="protein sequence ID" value="PAC:32937147.CDS.1"/>
    <property type="gene ID" value="Pp3c2_17870"/>
</dbReference>
<keyword evidence="3" id="KW-1185">Reference proteome</keyword>
<dbReference type="AlphaFoldDB" id="A0A2K1L224"/>
<evidence type="ECO:0000313" key="1">
    <source>
        <dbReference type="EMBL" id="PNR60063.1"/>
    </source>
</evidence>
<name>A0A2K1L224_PHYPA</name>
<dbReference type="STRING" id="3218.A0A2K1L224"/>
<accession>A0A2K1L224</accession>
<dbReference type="PaxDb" id="3218-PP1S281_89V6.1"/>
<dbReference type="EMBL" id="ABEU02000002">
    <property type="protein sequence ID" value="PNR60063.1"/>
    <property type="molecule type" value="Genomic_DNA"/>
</dbReference>
<proteinExistence type="predicted"/>
<reference evidence="1 3" key="1">
    <citation type="journal article" date="2008" name="Science">
        <title>The Physcomitrella genome reveals evolutionary insights into the conquest of land by plants.</title>
        <authorList>
            <person name="Rensing S."/>
            <person name="Lang D."/>
            <person name="Zimmer A."/>
            <person name="Terry A."/>
            <person name="Salamov A."/>
            <person name="Shapiro H."/>
            <person name="Nishiyama T."/>
            <person name="Perroud P.-F."/>
            <person name="Lindquist E."/>
            <person name="Kamisugi Y."/>
            <person name="Tanahashi T."/>
            <person name="Sakakibara K."/>
            <person name="Fujita T."/>
            <person name="Oishi K."/>
            <person name="Shin-I T."/>
            <person name="Kuroki Y."/>
            <person name="Toyoda A."/>
            <person name="Suzuki Y."/>
            <person name="Hashimoto A."/>
            <person name="Yamaguchi K."/>
            <person name="Sugano A."/>
            <person name="Kohara Y."/>
            <person name="Fujiyama A."/>
            <person name="Anterola A."/>
            <person name="Aoki S."/>
            <person name="Ashton N."/>
            <person name="Barbazuk W.B."/>
            <person name="Barker E."/>
            <person name="Bennetzen J."/>
            <person name="Bezanilla M."/>
            <person name="Blankenship R."/>
            <person name="Cho S.H."/>
            <person name="Dutcher S."/>
            <person name="Estelle M."/>
            <person name="Fawcett J.A."/>
            <person name="Gundlach H."/>
            <person name="Hanada K."/>
            <person name="Heyl A."/>
            <person name="Hicks K.A."/>
            <person name="Hugh J."/>
            <person name="Lohr M."/>
            <person name="Mayer K."/>
            <person name="Melkozernov A."/>
            <person name="Murata T."/>
            <person name="Nelson D."/>
            <person name="Pils B."/>
            <person name="Prigge M."/>
            <person name="Reiss B."/>
            <person name="Renner T."/>
            <person name="Rombauts S."/>
            <person name="Rushton P."/>
            <person name="Sanderfoot A."/>
            <person name="Schween G."/>
            <person name="Shiu S.-H."/>
            <person name="Stueber K."/>
            <person name="Theodoulou F.L."/>
            <person name="Tu H."/>
            <person name="Van de Peer Y."/>
            <person name="Verrier P.J."/>
            <person name="Waters E."/>
            <person name="Wood A."/>
            <person name="Yang L."/>
            <person name="Cove D."/>
            <person name="Cuming A."/>
            <person name="Hasebe M."/>
            <person name="Lucas S."/>
            <person name="Mishler D.B."/>
            <person name="Reski R."/>
            <person name="Grigoriev I."/>
            <person name="Quatrano R.S."/>
            <person name="Boore J.L."/>
        </authorList>
    </citation>
    <scope>NUCLEOTIDE SEQUENCE [LARGE SCALE GENOMIC DNA]</scope>
    <source>
        <strain evidence="2 3">cv. Gransden 2004</strain>
    </source>
</reference>
<dbReference type="EnsemblPlants" id="Pp3c2_17870V3.1">
    <property type="protein sequence ID" value="PAC:32937146.CDS.1"/>
    <property type="gene ID" value="Pp3c2_17870"/>
</dbReference>
<evidence type="ECO:0000313" key="2">
    <source>
        <dbReference type="EnsemblPlants" id="PAC:32937146.CDS.1"/>
    </source>
</evidence>
<dbReference type="Proteomes" id="UP000006727">
    <property type="component" value="Chromosome 2"/>
</dbReference>
<gene>
    <name evidence="1" type="ORF">PHYPA_002856</name>
</gene>
<sequence length="158" mass="17417">MLGNTLLFFNPRERDCGEDEVEDGEDKETEVLTKFLCGHGVRRDALTSGPWLGDVTIGTLTAGVDFSRPLRPKWSGSAGINFQQAGARDEHGSVKVVDMYGGPLTFSGRACDDMLVAKLESAESMTVLEVDQMNLTKFFDKEDKFDGEKNYMPLSIVV</sequence>
<reference evidence="1 3" key="2">
    <citation type="journal article" date="2018" name="Plant J.">
        <title>The Physcomitrella patens chromosome-scale assembly reveals moss genome structure and evolution.</title>
        <authorList>
            <person name="Lang D."/>
            <person name="Ullrich K.K."/>
            <person name="Murat F."/>
            <person name="Fuchs J."/>
            <person name="Jenkins J."/>
            <person name="Haas F.B."/>
            <person name="Piednoel M."/>
            <person name="Gundlach H."/>
            <person name="Van Bel M."/>
            <person name="Meyberg R."/>
            <person name="Vives C."/>
            <person name="Morata J."/>
            <person name="Symeonidi A."/>
            <person name="Hiss M."/>
            <person name="Muchero W."/>
            <person name="Kamisugi Y."/>
            <person name="Saleh O."/>
            <person name="Blanc G."/>
            <person name="Decker E.L."/>
            <person name="van Gessel N."/>
            <person name="Grimwood J."/>
            <person name="Hayes R.D."/>
            <person name="Graham S.W."/>
            <person name="Gunter L.E."/>
            <person name="McDaniel S.F."/>
            <person name="Hoernstein S.N.W."/>
            <person name="Larsson A."/>
            <person name="Li F.W."/>
            <person name="Perroud P.F."/>
            <person name="Phillips J."/>
            <person name="Ranjan P."/>
            <person name="Rokshar D.S."/>
            <person name="Rothfels C.J."/>
            <person name="Schneider L."/>
            <person name="Shu S."/>
            <person name="Stevenson D.W."/>
            <person name="Thummler F."/>
            <person name="Tillich M."/>
            <person name="Villarreal Aguilar J.C."/>
            <person name="Widiez T."/>
            <person name="Wong G.K."/>
            <person name="Wymore A."/>
            <person name="Zhang Y."/>
            <person name="Zimmer A.D."/>
            <person name="Quatrano R.S."/>
            <person name="Mayer K.F.X."/>
            <person name="Goodstein D."/>
            <person name="Casacuberta J.M."/>
            <person name="Vandepoele K."/>
            <person name="Reski R."/>
            <person name="Cuming A.C."/>
            <person name="Tuskan G.A."/>
            <person name="Maumus F."/>
            <person name="Salse J."/>
            <person name="Schmutz J."/>
            <person name="Rensing S.A."/>
        </authorList>
    </citation>
    <scope>NUCLEOTIDE SEQUENCE [LARGE SCALE GENOMIC DNA]</scope>
    <source>
        <strain evidence="2 3">cv. Gransden 2004</strain>
    </source>
</reference>
<dbReference type="InterPro" id="IPR039910">
    <property type="entry name" value="D15-like"/>
</dbReference>
<dbReference type="PANTHER" id="PTHR12815">
    <property type="entry name" value="SORTING AND ASSEMBLY MACHINERY SAMM50 PROTEIN FAMILY MEMBER"/>
    <property type="match status" value="1"/>
</dbReference>
<reference evidence="2" key="3">
    <citation type="submission" date="2020-12" db="UniProtKB">
        <authorList>
            <consortium name="EnsemblPlants"/>
        </authorList>
    </citation>
    <scope>IDENTIFICATION</scope>
</reference>
<evidence type="ECO:0000313" key="3">
    <source>
        <dbReference type="Proteomes" id="UP000006727"/>
    </source>
</evidence>
<dbReference type="EnsemblPlants" id="Pp3c2_17870V3.2">
    <property type="protein sequence ID" value="PAC:32937147.CDS.1"/>
    <property type="gene ID" value="Pp3c2_17870"/>
</dbReference>
<organism evidence="1">
    <name type="scientific">Physcomitrium patens</name>
    <name type="common">Spreading-leaved earth moss</name>
    <name type="synonym">Physcomitrella patens</name>
    <dbReference type="NCBI Taxonomy" id="3218"/>
    <lineage>
        <taxon>Eukaryota</taxon>
        <taxon>Viridiplantae</taxon>
        <taxon>Streptophyta</taxon>
        <taxon>Embryophyta</taxon>
        <taxon>Bryophyta</taxon>
        <taxon>Bryophytina</taxon>
        <taxon>Bryopsida</taxon>
        <taxon>Funariidae</taxon>
        <taxon>Funariales</taxon>
        <taxon>Funariaceae</taxon>
        <taxon>Physcomitrium</taxon>
    </lineage>
</organism>